<name>A0AAD8BEN2_BIOPF</name>
<comment type="caution">
    <text evidence="1">The sequence shown here is derived from an EMBL/GenBank/DDBJ whole genome shotgun (WGS) entry which is preliminary data.</text>
</comment>
<reference evidence="1" key="2">
    <citation type="submission" date="2023-04" db="EMBL/GenBank/DDBJ databases">
        <authorList>
            <person name="Bu L."/>
            <person name="Lu L."/>
            <person name="Laidemitt M.R."/>
            <person name="Zhang S.M."/>
            <person name="Mutuku M."/>
            <person name="Mkoji G."/>
            <person name="Steinauer M."/>
            <person name="Loker E.S."/>
        </authorList>
    </citation>
    <scope>NUCLEOTIDE SEQUENCE</scope>
    <source>
        <strain evidence="1">KasaAsao</strain>
        <tissue evidence="1">Whole Snail</tissue>
    </source>
</reference>
<accession>A0AAD8BEN2</accession>
<organism evidence="1 2">
    <name type="scientific">Biomphalaria pfeifferi</name>
    <name type="common">Bloodfluke planorb</name>
    <name type="synonym">Freshwater snail</name>
    <dbReference type="NCBI Taxonomy" id="112525"/>
    <lineage>
        <taxon>Eukaryota</taxon>
        <taxon>Metazoa</taxon>
        <taxon>Spiralia</taxon>
        <taxon>Lophotrochozoa</taxon>
        <taxon>Mollusca</taxon>
        <taxon>Gastropoda</taxon>
        <taxon>Heterobranchia</taxon>
        <taxon>Euthyneura</taxon>
        <taxon>Panpulmonata</taxon>
        <taxon>Hygrophila</taxon>
        <taxon>Lymnaeoidea</taxon>
        <taxon>Planorbidae</taxon>
        <taxon>Biomphalaria</taxon>
    </lineage>
</organism>
<evidence type="ECO:0000313" key="2">
    <source>
        <dbReference type="Proteomes" id="UP001233172"/>
    </source>
</evidence>
<dbReference type="Proteomes" id="UP001233172">
    <property type="component" value="Unassembled WGS sequence"/>
</dbReference>
<protein>
    <submittedName>
        <fullName evidence="1">Uncharacterized protein</fullName>
    </submittedName>
</protein>
<gene>
    <name evidence="1" type="ORF">Bpfe_017766</name>
</gene>
<evidence type="ECO:0000313" key="1">
    <source>
        <dbReference type="EMBL" id="KAK0052912.1"/>
    </source>
</evidence>
<reference evidence="1" key="1">
    <citation type="journal article" date="2023" name="PLoS Negl. Trop. Dis.">
        <title>A genome sequence for Biomphalaria pfeifferi, the major vector snail for the human-infecting parasite Schistosoma mansoni.</title>
        <authorList>
            <person name="Bu L."/>
            <person name="Lu L."/>
            <person name="Laidemitt M.R."/>
            <person name="Zhang S.M."/>
            <person name="Mutuku M."/>
            <person name="Mkoji G."/>
            <person name="Steinauer M."/>
            <person name="Loker E.S."/>
        </authorList>
    </citation>
    <scope>NUCLEOTIDE SEQUENCE</scope>
    <source>
        <strain evidence="1">KasaAsao</strain>
    </source>
</reference>
<sequence>MAKGAVIILHHSSHSPTALERSVDVDRCLYYWTLVPCNGRHIGPLDEQIFQTAASNEHPSMVTVDVEWPLMISNGLC</sequence>
<dbReference type="EMBL" id="JASAOG010000091">
    <property type="protein sequence ID" value="KAK0052912.1"/>
    <property type="molecule type" value="Genomic_DNA"/>
</dbReference>
<proteinExistence type="predicted"/>
<dbReference type="AlphaFoldDB" id="A0AAD8BEN2"/>
<keyword evidence="2" id="KW-1185">Reference proteome</keyword>